<keyword evidence="2" id="KW-1185">Reference proteome</keyword>
<reference evidence="1 2" key="1">
    <citation type="submission" date="2019-12" db="EMBL/GenBank/DDBJ databases">
        <authorList>
            <person name="Alioto T."/>
            <person name="Alioto T."/>
            <person name="Gomez Garrido J."/>
        </authorList>
    </citation>
    <scope>NUCLEOTIDE SEQUENCE [LARGE SCALE GENOMIC DNA]</scope>
</reference>
<dbReference type="Gramene" id="OE9A011972T1">
    <property type="protein sequence ID" value="OE9A011972C1"/>
    <property type="gene ID" value="OE9A011972"/>
</dbReference>
<dbReference type="Proteomes" id="UP000594638">
    <property type="component" value="Unassembled WGS sequence"/>
</dbReference>
<proteinExistence type="predicted"/>
<dbReference type="EMBL" id="CACTIH010004158">
    <property type="protein sequence ID" value="CAA2989850.1"/>
    <property type="molecule type" value="Genomic_DNA"/>
</dbReference>
<accession>A0A8S0SC19</accession>
<name>A0A8S0SC19_OLEEU</name>
<evidence type="ECO:0000313" key="1">
    <source>
        <dbReference type="EMBL" id="CAA2989850.1"/>
    </source>
</evidence>
<organism evidence="1 2">
    <name type="scientific">Olea europaea subsp. europaea</name>
    <dbReference type="NCBI Taxonomy" id="158383"/>
    <lineage>
        <taxon>Eukaryota</taxon>
        <taxon>Viridiplantae</taxon>
        <taxon>Streptophyta</taxon>
        <taxon>Embryophyta</taxon>
        <taxon>Tracheophyta</taxon>
        <taxon>Spermatophyta</taxon>
        <taxon>Magnoliopsida</taxon>
        <taxon>eudicotyledons</taxon>
        <taxon>Gunneridae</taxon>
        <taxon>Pentapetalae</taxon>
        <taxon>asterids</taxon>
        <taxon>lamiids</taxon>
        <taxon>Lamiales</taxon>
        <taxon>Oleaceae</taxon>
        <taxon>Oleeae</taxon>
        <taxon>Olea</taxon>
    </lineage>
</organism>
<evidence type="ECO:0000313" key="2">
    <source>
        <dbReference type="Proteomes" id="UP000594638"/>
    </source>
</evidence>
<dbReference type="AlphaFoldDB" id="A0A8S0SC19"/>
<dbReference type="OrthoDB" id="913052at2759"/>
<gene>
    <name evidence="1" type="ORF">OLEA9_A011972</name>
</gene>
<protein>
    <submittedName>
        <fullName evidence="1">Uncharacterized protein</fullName>
    </submittedName>
</protein>
<comment type="caution">
    <text evidence="1">The sequence shown here is derived from an EMBL/GenBank/DDBJ whole genome shotgun (WGS) entry which is preliminary data.</text>
</comment>
<sequence length="128" mass="14196">MTSASYLLSVPYLKISHVPRMNFCRLLAPYYQLLSCNHRETIKCMALLRGAFSLKNVHLGAPVDAQKHLSRSHACSSVKNAVQSVCVCLLAHMATSKYALATITGKPREVDQSALEKSQLAHFLPAYY</sequence>